<gene>
    <name evidence="1" type="ORF">SDC9_51268</name>
</gene>
<dbReference type="CDD" id="cd06561">
    <property type="entry name" value="AlkD_like"/>
    <property type="match status" value="1"/>
</dbReference>
<dbReference type="PANTHER" id="PTHR34070">
    <property type="entry name" value="ARMADILLO-TYPE FOLD"/>
    <property type="match status" value="1"/>
</dbReference>
<comment type="caution">
    <text evidence="1">The sequence shown here is derived from an EMBL/GenBank/DDBJ whole genome shotgun (WGS) entry which is preliminary data.</text>
</comment>
<organism evidence="1">
    <name type="scientific">bioreactor metagenome</name>
    <dbReference type="NCBI Taxonomy" id="1076179"/>
    <lineage>
        <taxon>unclassified sequences</taxon>
        <taxon>metagenomes</taxon>
        <taxon>ecological metagenomes</taxon>
    </lineage>
</organism>
<accession>A0A644WN03</accession>
<proteinExistence type="predicted"/>
<dbReference type="PANTHER" id="PTHR34070:SF1">
    <property type="entry name" value="DNA ALKYLATION REPAIR PROTEIN"/>
    <property type="match status" value="1"/>
</dbReference>
<evidence type="ECO:0000313" key="1">
    <source>
        <dbReference type="EMBL" id="MPM04987.1"/>
    </source>
</evidence>
<dbReference type="Pfam" id="PF08713">
    <property type="entry name" value="DNA_alkylation"/>
    <property type="match status" value="1"/>
</dbReference>
<dbReference type="AlphaFoldDB" id="A0A644WN03"/>
<dbReference type="InterPro" id="IPR016024">
    <property type="entry name" value="ARM-type_fold"/>
</dbReference>
<dbReference type="Gene3D" id="1.25.10.90">
    <property type="match status" value="1"/>
</dbReference>
<evidence type="ECO:0008006" key="2">
    <source>
        <dbReference type="Google" id="ProtNLM"/>
    </source>
</evidence>
<name>A0A644WN03_9ZZZZ</name>
<sequence length="259" mass="30340">MDVQVNNKEKAPLTQDKFPAKMGFYFETIKWAGDQMDVRQQLFMLQDKTYGEFHKKLCPGIENIIGVRLPALRQLAKTVVNSDDWHNFLLTATKYNEEVMLKGLIIGLVKIPFTQRLDLIAKFIPSINNWGICDTFCASIKDTKKNQEIMWEFLKDYLNSHEVYERRFAIVMLLDYFIDDVYIDRTLKILGGFKSNDYYVQMAVAWAISICFVNFPKQTMGILQNNKLDDFTYNKALQKIVESLRVDKDTKNIIRTMKR</sequence>
<dbReference type="SUPFAM" id="SSF48371">
    <property type="entry name" value="ARM repeat"/>
    <property type="match status" value="1"/>
</dbReference>
<protein>
    <recommendedName>
        <fullName evidence="2">DNA alkylation repair enzyme</fullName>
    </recommendedName>
</protein>
<dbReference type="InterPro" id="IPR014825">
    <property type="entry name" value="DNA_alkylation"/>
</dbReference>
<reference evidence="1" key="1">
    <citation type="submission" date="2019-08" db="EMBL/GenBank/DDBJ databases">
        <authorList>
            <person name="Kucharzyk K."/>
            <person name="Murdoch R.W."/>
            <person name="Higgins S."/>
            <person name="Loffler F."/>
        </authorList>
    </citation>
    <scope>NUCLEOTIDE SEQUENCE</scope>
</reference>
<dbReference type="EMBL" id="VSSQ01001090">
    <property type="protein sequence ID" value="MPM04987.1"/>
    <property type="molecule type" value="Genomic_DNA"/>
</dbReference>